<sequence>MATAKRTQNKMDSNRDNAGEFIGSLYVTQSCNPCDRSNISKTATYFCVNCDEFLCDTCTHPHFVYKHGKHKIIGIRDMLDMKGLDRCQEHSQEVKLYCPDHSKLCCSTCAILHKKCHQM</sequence>
<reference evidence="3" key="1">
    <citation type="journal article" date="2019" name="bioRxiv">
        <title>The Genome of the Zebra Mussel, Dreissena polymorpha: A Resource for Invasive Species Research.</title>
        <authorList>
            <person name="McCartney M.A."/>
            <person name="Auch B."/>
            <person name="Kono T."/>
            <person name="Mallez S."/>
            <person name="Zhang Y."/>
            <person name="Obille A."/>
            <person name="Becker A."/>
            <person name="Abrahante J.E."/>
            <person name="Garbe J."/>
            <person name="Badalamenti J.P."/>
            <person name="Herman A."/>
            <person name="Mangelson H."/>
            <person name="Liachko I."/>
            <person name="Sullivan S."/>
            <person name="Sone E.D."/>
            <person name="Koren S."/>
            <person name="Silverstein K.A.T."/>
            <person name="Beckman K.B."/>
            <person name="Gohl D.M."/>
        </authorList>
    </citation>
    <scope>NUCLEOTIDE SEQUENCE</scope>
    <source>
        <strain evidence="3">Duluth1</strain>
        <tissue evidence="3">Whole animal</tissue>
    </source>
</reference>
<evidence type="ECO:0000313" key="3">
    <source>
        <dbReference type="EMBL" id="KAH3804193.1"/>
    </source>
</evidence>
<protein>
    <recommendedName>
        <fullName evidence="2">B box-type domain-containing protein</fullName>
    </recommendedName>
</protein>
<keyword evidence="1" id="KW-0479">Metal-binding</keyword>
<evidence type="ECO:0000259" key="2">
    <source>
        <dbReference type="PROSITE" id="PS50119"/>
    </source>
</evidence>
<comment type="caution">
    <text evidence="3">The sequence shown here is derived from an EMBL/GenBank/DDBJ whole genome shotgun (WGS) entry which is preliminary data.</text>
</comment>
<accession>A0A9D4FW05</accession>
<name>A0A9D4FW05_DREPO</name>
<reference evidence="3" key="2">
    <citation type="submission" date="2020-11" db="EMBL/GenBank/DDBJ databases">
        <authorList>
            <person name="McCartney M.A."/>
            <person name="Auch B."/>
            <person name="Kono T."/>
            <person name="Mallez S."/>
            <person name="Becker A."/>
            <person name="Gohl D.M."/>
            <person name="Silverstein K.A.T."/>
            <person name="Koren S."/>
            <person name="Bechman K.B."/>
            <person name="Herman A."/>
            <person name="Abrahante J.E."/>
            <person name="Garbe J."/>
        </authorList>
    </citation>
    <scope>NUCLEOTIDE SEQUENCE</scope>
    <source>
        <strain evidence="3">Duluth1</strain>
        <tissue evidence="3">Whole animal</tissue>
    </source>
</reference>
<keyword evidence="1" id="KW-0862">Zinc</keyword>
<dbReference type="PANTHER" id="PTHR25462">
    <property type="entry name" value="BONUS, ISOFORM C-RELATED"/>
    <property type="match status" value="1"/>
</dbReference>
<dbReference type="PROSITE" id="PS50119">
    <property type="entry name" value="ZF_BBOX"/>
    <property type="match status" value="2"/>
</dbReference>
<dbReference type="AlphaFoldDB" id="A0A9D4FW05"/>
<evidence type="ECO:0000313" key="4">
    <source>
        <dbReference type="Proteomes" id="UP000828390"/>
    </source>
</evidence>
<dbReference type="Gene3D" id="3.30.160.60">
    <property type="entry name" value="Classic Zinc Finger"/>
    <property type="match status" value="1"/>
</dbReference>
<dbReference type="GO" id="GO:0061630">
    <property type="term" value="F:ubiquitin protein ligase activity"/>
    <property type="evidence" value="ECO:0007669"/>
    <property type="project" value="TreeGrafter"/>
</dbReference>
<dbReference type="PANTHER" id="PTHR25462:SF296">
    <property type="entry name" value="MEIOTIC P26, ISOFORM F"/>
    <property type="match status" value="1"/>
</dbReference>
<gene>
    <name evidence="3" type="ORF">DPMN_132475</name>
</gene>
<dbReference type="Pfam" id="PF00643">
    <property type="entry name" value="zf-B_box"/>
    <property type="match status" value="1"/>
</dbReference>
<feature type="domain" description="B box-type" evidence="2">
    <location>
        <begin position="82"/>
        <end position="119"/>
    </location>
</feature>
<keyword evidence="4" id="KW-1185">Reference proteome</keyword>
<keyword evidence="1" id="KW-0863">Zinc-finger</keyword>
<proteinExistence type="predicted"/>
<organism evidence="3 4">
    <name type="scientific">Dreissena polymorpha</name>
    <name type="common">Zebra mussel</name>
    <name type="synonym">Mytilus polymorpha</name>
    <dbReference type="NCBI Taxonomy" id="45954"/>
    <lineage>
        <taxon>Eukaryota</taxon>
        <taxon>Metazoa</taxon>
        <taxon>Spiralia</taxon>
        <taxon>Lophotrochozoa</taxon>
        <taxon>Mollusca</taxon>
        <taxon>Bivalvia</taxon>
        <taxon>Autobranchia</taxon>
        <taxon>Heteroconchia</taxon>
        <taxon>Euheterodonta</taxon>
        <taxon>Imparidentia</taxon>
        <taxon>Neoheterodontei</taxon>
        <taxon>Myida</taxon>
        <taxon>Dreissenoidea</taxon>
        <taxon>Dreissenidae</taxon>
        <taxon>Dreissena</taxon>
    </lineage>
</organism>
<dbReference type="EMBL" id="JAIWYP010000006">
    <property type="protein sequence ID" value="KAH3804193.1"/>
    <property type="molecule type" value="Genomic_DNA"/>
</dbReference>
<dbReference type="InterPro" id="IPR000315">
    <property type="entry name" value="Znf_B-box"/>
</dbReference>
<feature type="domain" description="B box-type" evidence="2">
    <location>
        <begin position="29"/>
        <end position="75"/>
    </location>
</feature>
<dbReference type="GO" id="GO:0008270">
    <property type="term" value="F:zinc ion binding"/>
    <property type="evidence" value="ECO:0007669"/>
    <property type="project" value="UniProtKB-KW"/>
</dbReference>
<dbReference type="Proteomes" id="UP000828390">
    <property type="component" value="Unassembled WGS sequence"/>
</dbReference>
<dbReference type="InterPro" id="IPR047153">
    <property type="entry name" value="TRIM45/56/19-like"/>
</dbReference>
<evidence type="ECO:0000256" key="1">
    <source>
        <dbReference type="PROSITE-ProRule" id="PRU00024"/>
    </source>
</evidence>
<dbReference type="PROSITE" id="PS51257">
    <property type="entry name" value="PROKAR_LIPOPROTEIN"/>
    <property type="match status" value="1"/>
</dbReference>